<dbReference type="SUPFAM" id="SSF53448">
    <property type="entry name" value="Nucleotide-diphospho-sugar transferases"/>
    <property type="match status" value="1"/>
</dbReference>
<dbReference type="EC" id="2.7.7.9" evidence="2"/>
<evidence type="ECO:0000256" key="5">
    <source>
        <dbReference type="ARBA" id="ARBA00048128"/>
    </source>
</evidence>
<dbReference type="EMBL" id="LR214951">
    <property type="protein sequence ID" value="VEU59541.1"/>
    <property type="molecule type" value="Genomic_DNA"/>
</dbReference>
<reference evidence="7 8" key="1">
    <citation type="submission" date="2019-01" db="EMBL/GenBank/DDBJ databases">
        <authorList>
            <consortium name="Pathogen Informatics"/>
        </authorList>
    </citation>
    <scope>NUCLEOTIDE SEQUENCE [LARGE SCALE GENOMIC DNA]</scope>
    <source>
        <strain evidence="7 8">NCTC10166</strain>
    </source>
</reference>
<gene>
    <name evidence="7" type="primary">galU</name>
    <name evidence="7" type="ORF">NCTC10166_00519</name>
</gene>
<dbReference type="Gene3D" id="3.90.550.10">
    <property type="entry name" value="Spore Coat Polysaccharide Biosynthesis Protein SpsA, Chain A"/>
    <property type="match status" value="1"/>
</dbReference>
<dbReference type="PANTHER" id="PTHR43197:SF1">
    <property type="entry name" value="UTP--GLUCOSE-1-PHOSPHATE URIDYLYLTRANSFERASE"/>
    <property type="match status" value="1"/>
</dbReference>
<evidence type="ECO:0000259" key="6">
    <source>
        <dbReference type="Pfam" id="PF00483"/>
    </source>
</evidence>
<keyword evidence="3 7" id="KW-0808">Transferase</keyword>
<feature type="domain" description="Nucleotidyl transferase" evidence="6">
    <location>
        <begin position="5"/>
        <end position="271"/>
    </location>
</feature>
<dbReference type="GO" id="GO:0006011">
    <property type="term" value="P:UDP-alpha-D-glucose metabolic process"/>
    <property type="evidence" value="ECO:0007669"/>
    <property type="project" value="InterPro"/>
</dbReference>
<comment type="catalytic activity">
    <reaction evidence="5">
        <text>alpha-D-glucose 1-phosphate + UTP + H(+) = UDP-alpha-D-glucose + diphosphate</text>
        <dbReference type="Rhea" id="RHEA:19889"/>
        <dbReference type="ChEBI" id="CHEBI:15378"/>
        <dbReference type="ChEBI" id="CHEBI:33019"/>
        <dbReference type="ChEBI" id="CHEBI:46398"/>
        <dbReference type="ChEBI" id="CHEBI:58601"/>
        <dbReference type="ChEBI" id="CHEBI:58885"/>
        <dbReference type="EC" id="2.7.7.9"/>
    </reaction>
</comment>
<dbReference type="InterPro" id="IPR005835">
    <property type="entry name" value="NTP_transferase_dom"/>
</dbReference>
<dbReference type="Proteomes" id="UP000289440">
    <property type="component" value="Chromosome"/>
</dbReference>
<protein>
    <recommendedName>
        <fullName evidence="2">UTP--glucose-1-phosphate uridylyltransferase</fullName>
        <ecNumber evidence="2">2.7.7.9</ecNumber>
    </recommendedName>
</protein>
<name>A0A449A5K3_9BACT</name>
<dbReference type="CDD" id="cd02541">
    <property type="entry name" value="UGPase_prokaryotic"/>
    <property type="match status" value="1"/>
</dbReference>
<evidence type="ECO:0000256" key="2">
    <source>
        <dbReference type="ARBA" id="ARBA00012415"/>
    </source>
</evidence>
<comment type="similarity">
    <text evidence="1">Belongs to the UDPGP type 2 family.</text>
</comment>
<keyword evidence="4 7" id="KW-0548">Nucleotidyltransferase</keyword>
<sequence>MKINKVIIPAAGWGTRFLPLTKSIHKELVPILNKPAISYLVEECIEAGISEIILIISPRKNEVVDYFKIYELLEEELKQKNKIHLLDLVKKTNKEKFIKVVYQNEQLGLGHAIAIAAEAINNEPFGIILGDDLIYNDKKAAIKQLIEQFEQKQSSIIGVANVDAKEVNKYGIVVPKNESEKNNKVFEIIGAVEKPSIETAPSNKAIIGRYVFTPEILDLLKNLKPTVNNEIQLVDAFDGLIKKQKIYAYQLDGIRYDLGSIDGFVKANIDYALRDKNIKTSILEHIKKIR</sequence>
<keyword evidence="8" id="KW-1185">Reference proteome</keyword>
<accession>A0A449A5K3</accession>
<dbReference type="GO" id="GO:0003983">
    <property type="term" value="F:UTP:glucose-1-phosphate uridylyltransferase activity"/>
    <property type="evidence" value="ECO:0007669"/>
    <property type="project" value="UniProtKB-EC"/>
</dbReference>
<evidence type="ECO:0000256" key="3">
    <source>
        <dbReference type="ARBA" id="ARBA00022679"/>
    </source>
</evidence>
<dbReference type="Pfam" id="PF00483">
    <property type="entry name" value="NTP_transferase"/>
    <property type="match status" value="1"/>
</dbReference>
<evidence type="ECO:0000256" key="1">
    <source>
        <dbReference type="ARBA" id="ARBA00006890"/>
    </source>
</evidence>
<dbReference type="PANTHER" id="PTHR43197">
    <property type="entry name" value="UTP--GLUCOSE-1-PHOSPHATE URIDYLYLTRANSFERASE"/>
    <property type="match status" value="1"/>
</dbReference>
<dbReference type="InterPro" id="IPR005771">
    <property type="entry name" value="GalU_uridylyltTrfase_bac/arc"/>
</dbReference>
<proteinExistence type="inferred from homology"/>
<dbReference type="KEGG" id="mnu:NCTC10166_00519"/>
<dbReference type="AlphaFoldDB" id="A0A449A5K3"/>
<organism evidence="7 8">
    <name type="scientific">Mesomycoplasma neurolyticum</name>
    <dbReference type="NCBI Taxonomy" id="2120"/>
    <lineage>
        <taxon>Bacteria</taxon>
        <taxon>Bacillati</taxon>
        <taxon>Mycoplasmatota</taxon>
        <taxon>Mycoplasmoidales</taxon>
        <taxon>Metamycoplasmataceae</taxon>
        <taxon>Mesomycoplasma</taxon>
    </lineage>
</organism>
<evidence type="ECO:0000313" key="7">
    <source>
        <dbReference type="EMBL" id="VEU59541.1"/>
    </source>
</evidence>
<evidence type="ECO:0000256" key="4">
    <source>
        <dbReference type="ARBA" id="ARBA00022695"/>
    </source>
</evidence>
<dbReference type="InterPro" id="IPR029044">
    <property type="entry name" value="Nucleotide-diphossugar_trans"/>
</dbReference>
<evidence type="ECO:0000313" key="8">
    <source>
        <dbReference type="Proteomes" id="UP000289440"/>
    </source>
</evidence>